<organism evidence="1 2">
    <name type="scientific">Armillaria ostoyae</name>
    <name type="common">Armillaria root rot fungus</name>
    <dbReference type="NCBI Taxonomy" id="47428"/>
    <lineage>
        <taxon>Eukaryota</taxon>
        <taxon>Fungi</taxon>
        <taxon>Dikarya</taxon>
        <taxon>Basidiomycota</taxon>
        <taxon>Agaricomycotina</taxon>
        <taxon>Agaricomycetes</taxon>
        <taxon>Agaricomycetidae</taxon>
        <taxon>Agaricales</taxon>
        <taxon>Marasmiineae</taxon>
        <taxon>Physalacriaceae</taxon>
        <taxon>Armillaria</taxon>
    </lineage>
</organism>
<dbReference type="AlphaFoldDB" id="A0A284RTH9"/>
<dbReference type="Proteomes" id="UP000219338">
    <property type="component" value="Unassembled WGS sequence"/>
</dbReference>
<keyword evidence="2" id="KW-1185">Reference proteome</keyword>
<accession>A0A284RTH9</accession>
<proteinExistence type="predicted"/>
<evidence type="ECO:0000313" key="1">
    <source>
        <dbReference type="EMBL" id="SJL12066.1"/>
    </source>
</evidence>
<evidence type="ECO:0000313" key="2">
    <source>
        <dbReference type="Proteomes" id="UP000219338"/>
    </source>
</evidence>
<protein>
    <submittedName>
        <fullName evidence="1">Uncharacterized protein</fullName>
    </submittedName>
</protein>
<dbReference type="EMBL" id="FUEG01000016">
    <property type="protein sequence ID" value="SJL12066.1"/>
    <property type="molecule type" value="Genomic_DNA"/>
</dbReference>
<reference evidence="2" key="1">
    <citation type="journal article" date="2017" name="Nat. Ecol. Evol.">
        <title>Genome expansion and lineage-specific genetic innovations in the forest pathogenic fungi Armillaria.</title>
        <authorList>
            <person name="Sipos G."/>
            <person name="Prasanna A.N."/>
            <person name="Walter M.C."/>
            <person name="O'Connor E."/>
            <person name="Balint B."/>
            <person name="Krizsan K."/>
            <person name="Kiss B."/>
            <person name="Hess J."/>
            <person name="Varga T."/>
            <person name="Slot J."/>
            <person name="Riley R."/>
            <person name="Boka B."/>
            <person name="Rigling D."/>
            <person name="Barry K."/>
            <person name="Lee J."/>
            <person name="Mihaltcheva S."/>
            <person name="LaButti K."/>
            <person name="Lipzen A."/>
            <person name="Waldron R."/>
            <person name="Moloney N.M."/>
            <person name="Sperisen C."/>
            <person name="Kredics L."/>
            <person name="Vagvoelgyi C."/>
            <person name="Patrignani A."/>
            <person name="Fitzpatrick D."/>
            <person name="Nagy I."/>
            <person name="Doyle S."/>
            <person name="Anderson J.B."/>
            <person name="Grigoriev I.V."/>
            <person name="Gueldener U."/>
            <person name="Muensterkoetter M."/>
            <person name="Nagy L.G."/>
        </authorList>
    </citation>
    <scope>NUCLEOTIDE SEQUENCE [LARGE SCALE GENOMIC DNA]</scope>
    <source>
        <strain evidence="2">C18/9</strain>
    </source>
</reference>
<sequence length="92" mass="9817">MYASEQRGGLERLVLMEPIGIDSLVATMVEGLDHGLPADQSLSVDATKGTAEFKEGLFQVPESSLISQGDRIRVIPCCSASRIIATIVNLSI</sequence>
<gene>
    <name evidence="1" type="ORF">ARMOST_15487</name>
</gene>
<name>A0A284RTH9_ARMOS</name>